<reference evidence="1" key="2">
    <citation type="journal article" date="2022" name="New Phytol.">
        <title>Evolutionary transition to the ectomycorrhizal habit in the genomes of a hyperdiverse lineage of mushroom-forming fungi.</title>
        <authorList>
            <person name="Looney B."/>
            <person name="Miyauchi S."/>
            <person name="Morin E."/>
            <person name="Drula E."/>
            <person name="Courty P.E."/>
            <person name="Kohler A."/>
            <person name="Kuo A."/>
            <person name="LaButti K."/>
            <person name="Pangilinan J."/>
            <person name="Lipzen A."/>
            <person name="Riley R."/>
            <person name="Andreopoulos W."/>
            <person name="He G."/>
            <person name="Johnson J."/>
            <person name="Nolan M."/>
            <person name="Tritt A."/>
            <person name="Barry K.W."/>
            <person name="Grigoriev I.V."/>
            <person name="Nagy L.G."/>
            <person name="Hibbett D."/>
            <person name="Henrissat B."/>
            <person name="Matheny P.B."/>
            <person name="Labbe J."/>
            <person name="Martin F.M."/>
        </authorList>
    </citation>
    <scope>NUCLEOTIDE SEQUENCE</scope>
    <source>
        <strain evidence="1">HHB10654</strain>
    </source>
</reference>
<feature type="non-terminal residue" evidence="1">
    <location>
        <position position="1"/>
    </location>
</feature>
<comment type="caution">
    <text evidence="1">The sequence shown here is derived from an EMBL/GenBank/DDBJ whole genome shotgun (WGS) entry which is preliminary data.</text>
</comment>
<evidence type="ECO:0000313" key="2">
    <source>
        <dbReference type="Proteomes" id="UP000814140"/>
    </source>
</evidence>
<proteinExistence type="predicted"/>
<protein>
    <submittedName>
        <fullName evidence="1">Uncharacterized protein</fullName>
    </submittedName>
</protein>
<sequence length="644" mass="74694">IDMVWRDEHNKSPKSANPLISDMRPDIVATFKSAQVDSEVWWRTVHIPLEVKRPANVDAAATQLLRYVRQALRTQHDRRFMYGLVFAKRSIVLWHVDRSGALASEAFDVHREPDKFIKIVAGLMYMNPERLGWDPTMKMYLKTPDGDLVEPPLPSYFIEPTRANSVDDYDTPWQVFVNKPGTEDEDDPEMEEFVLFHALSLARSEVIKGRATHVWCAWKKADMHLPRINRHVYVFKDTWRDAERSVEGDLYLHANRDKEGSGVASMYSHGVVKINGQVDDTSFHIRRSVAPVGKPMNLLTRQLPAEESRDSKQLPVLFLWDEDFFQEETVDGPAVPRNRIHSRIVMSSFGWPLLQFRDLPELCGALHDAIAGHRWLYRQGILHRDISPGNVLITPLAAPNRGLLIDLDNACEYATHVSIPNDGRSGTLAFMSFEVIAKERYSFFWSICWMGMCRQGPGKRRVVWPTDAKAHRELSEVIRQLFEQTNMTSIADRKCFYMTRRAVFMRTIRQSFTPYFTPLLKMVEQLYNYLRRAYEIRHFDDLYDQFLVQLENAAVTCRDWNNSDPEYLKMAQSIEELRIKDSAGTPRAPFAYSAWEISKVNARRQRKRRNAPHLKAKGLQRALEAYLLVNRRPARRIRASARST</sequence>
<evidence type="ECO:0000313" key="1">
    <source>
        <dbReference type="EMBL" id="KAI0055077.1"/>
    </source>
</evidence>
<organism evidence="1 2">
    <name type="scientific">Artomyces pyxidatus</name>
    <dbReference type="NCBI Taxonomy" id="48021"/>
    <lineage>
        <taxon>Eukaryota</taxon>
        <taxon>Fungi</taxon>
        <taxon>Dikarya</taxon>
        <taxon>Basidiomycota</taxon>
        <taxon>Agaricomycotina</taxon>
        <taxon>Agaricomycetes</taxon>
        <taxon>Russulales</taxon>
        <taxon>Auriscalpiaceae</taxon>
        <taxon>Artomyces</taxon>
    </lineage>
</organism>
<gene>
    <name evidence="1" type="ORF">BV25DRAFT_1816139</name>
</gene>
<dbReference type="Proteomes" id="UP000814140">
    <property type="component" value="Unassembled WGS sequence"/>
</dbReference>
<accession>A0ACB8SFU5</accession>
<dbReference type="EMBL" id="MU277313">
    <property type="protein sequence ID" value="KAI0055077.1"/>
    <property type="molecule type" value="Genomic_DNA"/>
</dbReference>
<keyword evidence="2" id="KW-1185">Reference proteome</keyword>
<reference evidence="1" key="1">
    <citation type="submission" date="2021-03" db="EMBL/GenBank/DDBJ databases">
        <authorList>
            <consortium name="DOE Joint Genome Institute"/>
            <person name="Ahrendt S."/>
            <person name="Looney B.P."/>
            <person name="Miyauchi S."/>
            <person name="Morin E."/>
            <person name="Drula E."/>
            <person name="Courty P.E."/>
            <person name="Chicoki N."/>
            <person name="Fauchery L."/>
            <person name="Kohler A."/>
            <person name="Kuo A."/>
            <person name="Labutti K."/>
            <person name="Pangilinan J."/>
            <person name="Lipzen A."/>
            <person name="Riley R."/>
            <person name="Andreopoulos W."/>
            <person name="He G."/>
            <person name="Johnson J."/>
            <person name="Barry K.W."/>
            <person name="Grigoriev I.V."/>
            <person name="Nagy L."/>
            <person name="Hibbett D."/>
            <person name="Henrissat B."/>
            <person name="Matheny P.B."/>
            <person name="Labbe J."/>
            <person name="Martin F."/>
        </authorList>
    </citation>
    <scope>NUCLEOTIDE SEQUENCE</scope>
    <source>
        <strain evidence="1">HHB10654</strain>
    </source>
</reference>
<name>A0ACB8SFU5_9AGAM</name>